<gene>
    <name evidence="1" type="ORF">A8708_32170</name>
</gene>
<dbReference type="EMBL" id="LYPB01000061">
    <property type="protein sequence ID" value="OAS18907.1"/>
    <property type="molecule type" value="Genomic_DNA"/>
</dbReference>
<evidence type="ECO:0000313" key="2">
    <source>
        <dbReference type="Proteomes" id="UP000078454"/>
    </source>
</evidence>
<reference evidence="1 2" key="1">
    <citation type="submission" date="2016-05" db="EMBL/GenBank/DDBJ databases">
        <title>Paenibacillus sp. 1ZS3-15 nov., isolated from the rhizosphere soil.</title>
        <authorList>
            <person name="Zhang X.X."/>
            <person name="Zhang J."/>
        </authorList>
    </citation>
    <scope>NUCLEOTIDE SEQUENCE [LARGE SCALE GENOMIC DNA]</scope>
    <source>
        <strain evidence="1 2">1ZS3-15</strain>
    </source>
</reference>
<evidence type="ECO:0000313" key="1">
    <source>
        <dbReference type="EMBL" id="OAS18907.1"/>
    </source>
</evidence>
<organism evidence="1 2">
    <name type="scientific">Paenibacillus oryzisoli</name>
    <dbReference type="NCBI Taxonomy" id="1850517"/>
    <lineage>
        <taxon>Bacteria</taxon>
        <taxon>Bacillati</taxon>
        <taxon>Bacillota</taxon>
        <taxon>Bacilli</taxon>
        <taxon>Bacillales</taxon>
        <taxon>Paenibacillaceae</taxon>
        <taxon>Paenibacillus</taxon>
    </lineage>
</organism>
<dbReference type="AlphaFoldDB" id="A0A198ACL2"/>
<proteinExistence type="predicted"/>
<dbReference type="RefSeq" id="WP_068664065.1">
    <property type="nucleotide sequence ID" value="NZ_LYPB01000061.1"/>
</dbReference>
<name>A0A198ACL2_9BACL</name>
<dbReference type="Proteomes" id="UP000078454">
    <property type="component" value="Unassembled WGS sequence"/>
</dbReference>
<dbReference type="STRING" id="1850517.A8708_32170"/>
<sequence length="315" mass="36774">MFDTIKLKANNIYIDDSVFEKLVDKVESITYLDRTTGEINVVYKLKDEKIPYLVYNSRSLILSLQLSIPKFLFGNNIQMVGQEDVANFFKKLRNHLYNLLHIDVDPSEWTITSRVDVCWNFQVGSNVSDYIMQLAKRRMPYKNTNVYNHNETVIFGNKSSRIMFYDKAKQCINDKESNDTIKQAEGILRLEVSPSDADIRKFSPKKRAVELLTREFFEHITKPILEGITFQNIDNELTLDWLKQQKSISNAETILGFRMISETFGEFVLKELYSPKTLQSRKHMIEQLQFPRANNLMELEIDFPKQVVNGAVFNL</sequence>
<evidence type="ECO:0008006" key="3">
    <source>
        <dbReference type="Google" id="ProtNLM"/>
    </source>
</evidence>
<protein>
    <recommendedName>
        <fullName evidence="3">Replication-associated protein G2P N-terminal domain-containing protein</fullName>
    </recommendedName>
</protein>
<comment type="caution">
    <text evidence="1">The sequence shown here is derived from an EMBL/GenBank/DDBJ whole genome shotgun (WGS) entry which is preliminary data.</text>
</comment>
<accession>A0A198ACL2</accession>
<dbReference type="OrthoDB" id="2553465at2"/>
<keyword evidence="2" id="KW-1185">Reference proteome</keyword>